<dbReference type="Gene3D" id="2.60.120.260">
    <property type="entry name" value="Galactose-binding domain-like"/>
    <property type="match status" value="1"/>
</dbReference>
<dbReference type="InterPro" id="IPR011013">
    <property type="entry name" value="Gal_mutarotase_sf_dom"/>
</dbReference>
<keyword evidence="11" id="KW-1185">Reference proteome</keyword>
<protein>
    <recommendedName>
        <fullName evidence="4">rhamnogalacturonan endolyase</fullName>
        <ecNumber evidence="4">4.2.2.23</ecNumber>
    </recommendedName>
</protein>
<comment type="similarity">
    <text evidence="3">Belongs to the polysaccharide lyase 4 family.</text>
</comment>
<keyword evidence="6" id="KW-0732">Signal</keyword>
<evidence type="ECO:0000256" key="7">
    <source>
        <dbReference type="ARBA" id="ARBA00023239"/>
    </source>
</evidence>
<dbReference type="Proteomes" id="UP000290289">
    <property type="component" value="Chromosome 15"/>
</dbReference>
<feature type="domain" description="Rhamnogalacturonan lyase" evidence="8">
    <location>
        <begin position="491"/>
        <end position="679"/>
    </location>
</feature>
<dbReference type="InterPro" id="IPR008979">
    <property type="entry name" value="Galactose-bd-like_sf"/>
</dbReference>
<evidence type="ECO:0000256" key="6">
    <source>
        <dbReference type="ARBA" id="ARBA00022729"/>
    </source>
</evidence>
<dbReference type="InterPro" id="IPR029413">
    <property type="entry name" value="RG-lyase_II"/>
</dbReference>
<evidence type="ECO:0000313" key="10">
    <source>
        <dbReference type="EMBL" id="RXH73845.1"/>
    </source>
</evidence>
<evidence type="ECO:0000259" key="9">
    <source>
        <dbReference type="Pfam" id="PF14686"/>
    </source>
</evidence>
<dbReference type="PANTHER" id="PTHR32018">
    <property type="entry name" value="RHAMNOGALACTURONATE LYASE FAMILY PROTEIN"/>
    <property type="match status" value="1"/>
</dbReference>
<sequence>MSTFHVRLGWAPTGNVFWASESTCHCLAKLCTIILFIQAMNFLAAAQNSTSGLQLHIRDKEVVVENGILQMTLSKPGGVVTGLQYNGVDNLLEVLNEAPNRGYWDLVWTAPGITRKKGAFDRIEGTNFSVIVETEDQIELSFTRMWDPSLEGKLVPLNIDIRFVMLRNSSGFYTYAIYEHLKEWPAFNLTNTRTVFKLRKEKFHYMAISDKRQRYMPLPDDRLQGRGQALAYPEAVLLVNPVEPQFKGEVDDKYLYSIENKENRVHGWISTEPPVGFWQITPSQEFKSGGPFKQCLTSHVGPTTLAIFHSTHYSGAELIIEFKPSEPWKKVLGPIFIYLNSLVTEDDPLQQLWEDAKQQMKTEVQSWPYDFPSSEDFLSSDQRGTVTGRLLVRDGYINTEDIFGDGTQVGLAAPGDAGSWQLECKGYQFWTKANDKGFFSISGIRPGIYNVYAWVPGFIGDYRHDAEVIITPGCNVDVGTLVYEPPRSGPTFWEIGIPDRTAAEFYIPDPNPNHINKLYVNHTDRFRQYGLWERYAELYPYNDLVYTVGVNDYRKDFYFAQVTRKTGNNTYQGSTWQIRFTLDTVGKNNTYTLRIALATAHVSELQVRINDLEASNPLFSTGQIGNDNTIARHGIHGLYRLYTVDIPGAQLLEGNNTIFLTRALSISPFQGIMYDYIRLEGPASSNNESLGSSSWGYK</sequence>
<dbReference type="Pfam" id="PF14686">
    <property type="entry name" value="fn3_3"/>
    <property type="match status" value="1"/>
</dbReference>
<comment type="subcellular location">
    <subcellularLocation>
        <location evidence="2">Secreted</location>
    </subcellularLocation>
</comment>
<dbReference type="Gene3D" id="2.70.98.10">
    <property type="match status" value="1"/>
</dbReference>
<dbReference type="GO" id="GO:0005576">
    <property type="term" value="C:extracellular region"/>
    <property type="evidence" value="ECO:0007669"/>
    <property type="project" value="UniProtKB-SubCell"/>
</dbReference>
<evidence type="ECO:0000256" key="1">
    <source>
        <dbReference type="ARBA" id="ARBA00001324"/>
    </source>
</evidence>
<evidence type="ECO:0000256" key="4">
    <source>
        <dbReference type="ARBA" id="ARBA00012437"/>
    </source>
</evidence>
<dbReference type="InterPro" id="IPR029411">
    <property type="entry name" value="RG-lyase_III"/>
</dbReference>
<comment type="catalytic activity">
    <reaction evidence="1">
        <text>Endotype eliminative cleavage of L-alpha-rhamnopyranosyl-(1-&gt;4)-alpha-D-galactopyranosyluronic acid bonds of rhamnogalacturonan I domains in ramified hairy regions of pectin leaving L-rhamnopyranose at the reducing end and 4-deoxy-4,5-unsaturated D-galactopyranosyluronic acid at the non-reducing end.</text>
        <dbReference type="EC" id="4.2.2.23"/>
    </reaction>
</comment>
<dbReference type="FunFam" id="2.60.40.1120:FF:000033">
    <property type="entry name" value="Rhamnogalacturonate lyase B"/>
    <property type="match status" value="1"/>
</dbReference>
<accession>A0A498HWC3</accession>
<name>A0A498HWC3_MALDO</name>
<proteinExistence type="inferred from homology"/>
<evidence type="ECO:0000256" key="2">
    <source>
        <dbReference type="ARBA" id="ARBA00004613"/>
    </source>
</evidence>
<dbReference type="CDD" id="cd10320">
    <property type="entry name" value="RGL4_N"/>
    <property type="match status" value="1"/>
</dbReference>
<dbReference type="Gene3D" id="2.60.40.1120">
    <property type="entry name" value="Carboxypeptidase-like, regulatory domain"/>
    <property type="match status" value="1"/>
</dbReference>
<dbReference type="GO" id="GO:0030246">
    <property type="term" value="F:carbohydrate binding"/>
    <property type="evidence" value="ECO:0007669"/>
    <property type="project" value="InterPro"/>
</dbReference>
<dbReference type="PANTHER" id="PTHR32018:SF55">
    <property type="entry name" value="RHAMNOGALACTURONAN ENDOLYASE"/>
    <property type="match status" value="1"/>
</dbReference>
<dbReference type="SUPFAM" id="SSF49452">
    <property type="entry name" value="Starch-binding domain-like"/>
    <property type="match status" value="1"/>
</dbReference>
<evidence type="ECO:0000259" key="8">
    <source>
        <dbReference type="Pfam" id="PF14683"/>
    </source>
</evidence>
<dbReference type="SUPFAM" id="SSF74650">
    <property type="entry name" value="Galactose mutarotase-like"/>
    <property type="match status" value="1"/>
</dbReference>
<dbReference type="Pfam" id="PF06045">
    <property type="entry name" value="Rhamnogal_lyase"/>
    <property type="match status" value="1"/>
</dbReference>
<dbReference type="AlphaFoldDB" id="A0A498HWC3"/>
<comment type="caution">
    <text evidence="10">The sequence shown here is derived from an EMBL/GenBank/DDBJ whole genome shotgun (WGS) entry which is preliminary data.</text>
</comment>
<dbReference type="CDD" id="cd10317">
    <property type="entry name" value="RGL4_C"/>
    <property type="match status" value="1"/>
</dbReference>
<feature type="domain" description="Rhamnogalacturonan lyase" evidence="9">
    <location>
        <begin position="405"/>
        <end position="477"/>
    </location>
</feature>
<evidence type="ECO:0000313" key="11">
    <source>
        <dbReference type="Proteomes" id="UP000290289"/>
    </source>
</evidence>
<gene>
    <name evidence="10" type="ORF">DVH24_016667</name>
</gene>
<dbReference type="Pfam" id="PF14683">
    <property type="entry name" value="CBM-like"/>
    <property type="match status" value="1"/>
</dbReference>
<dbReference type="GO" id="GO:0102210">
    <property type="term" value="F:rhamnogalacturonan endolyase activity"/>
    <property type="evidence" value="ECO:0007669"/>
    <property type="project" value="UniProtKB-EC"/>
</dbReference>
<dbReference type="InterPro" id="IPR010325">
    <property type="entry name" value="Rhamnogal_lyase"/>
</dbReference>
<dbReference type="EMBL" id="RDQH01000341">
    <property type="protein sequence ID" value="RXH73845.1"/>
    <property type="molecule type" value="Genomic_DNA"/>
</dbReference>
<reference evidence="10 11" key="1">
    <citation type="submission" date="2018-10" db="EMBL/GenBank/DDBJ databases">
        <title>A high-quality apple genome assembly.</title>
        <authorList>
            <person name="Hu J."/>
        </authorList>
    </citation>
    <scope>NUCLEOTIDE SEQUENCE [LARGE SCALE GENOMIC DNA]</scope>
    <source>
        <strain evidence="11">cv. HFTH1</strain>
        <tissue evidence="10">Young leaf</tissue>
    </source>
</reference>
<keyword evidence="7" id="KW-0456">Lyase</keyword>
<dbReference type="InterPro" id="IPR014718">
    <property type="entry name" value="GH-type_carb-bd"/>
</dbReference>
<dbReference type="InterPro" id="IPR013784">
    <property type="entry name" value="Carb-bd-like_fold"/>
</dbReference>
<evidence type="ECO:0000256" key="5">
    <source>
        <dbReference type="ARBA" id="ARBA00022525"/>
    </source>
</evidence>
<dbReference type="EC" id="4.2.2.23" evidence="4"/>
<dbReference type="CDD" id="cd10316">
    <property type="entry name" value="RGL4_M"/>
    <property type="match status" value="1"/>
</dbReference>
<organism evidence="10 11">
    <name type="scientific">Malus domestica</name>
    <name type="common">Apple</name>
    <name type="synonym">Pyrus malus</name>
    <dbReference type="NCBI Taxonomy" id="3750"/>
    <lineage>
        <taxon>Eukaryota</taxon>
        <taxon>Viridiplantae</taxon>
        <taxon>Streptophyta</taxon>
        <taxon>Embryophyta</taxon>
        <taxon>Tracheophyta</taxon>
        <taxon>Spermatophyta</taxon>
        <taxon>Magnoliopsida</taxon>
        <taxon>eudicotyledons</taxon>
        <taxon>Gunneridae</taxon>
        <taxon>Pentapetalae</taxon>
        <taxon>rosids</taxon>
        <taxon>fabids</taxon>
        <taxon>Rosales</taxon>
        <taxon>Rosaceae</taxon>
        <taxon>Amygdaloideae</taxon>
        <taxon>Maleae</taxon>
        <taxon>Malus</taxon>
    </lineage>
</organism>
<evidence type="ECO:0000256" key="3">
    <source>
        <dbReference type="ARBA" id="ARBA00010418"/>
    </source>
</evidence>
<dbReference type="GO" id="GO:0005975">
    <property type="term" value="P:carbohydrate metabolic process"/>
    <property type="evidence" value="ECO:0007669"/>
    <property type="project" value="InterPro"/>
</dbReference>
<dbReference type="SUPFAM" id="SSF49785">
    <property type="entry name" value="Galactose-binding domain-like"/>
    <property type="match status" value="1"/>
</dbReference>
<dbReference type="InterPro" id="IPR051850">
    <property type="entry name" value="Polysacch_Lyase_4"/>
</dbReference>
<keyword evidence="5" id="KW-0964">Secreted</keyword>